<evidence type="ECO:0000256" key="4">
    <source>
        <dbReference type="ARBA" id="ARBA00012744"/>
    </source>
</evidence>
<keyword evidence="10 14" id="KW-0326">Glycosidase</keyword>
<sequence>MIQNLTIGKGRDMHPMSVAKPELRPRSRVLVVLQRKLLKNMAYCMKGAKLLQTKNDAPSTFYNTRKRFTILFLFLGHYRLRGNVPPPLSVYEVLDACPGYELTNAETSGSGLKADLILAGAPCNVFGDDISQLSLTVTYETDTRVHVKITDPSTQRYEVPESVLPRPRADGSASPETSQIIFNYTSSPFSFTIRRSATGEVLFDTTSRPLIFEPQYLRLKTRLPQDANIYGLGEHTDPFRLPVFNTTRTMWSRDSFGIPPGTNLYGNHPIYFEHRETGTHAVFLVSSNGMDIKINNTENPEETTLEYNVIGGVLDFYFLAGGEDPVDAAKQYAEVVGTPAEVPYWSFGLHQCRYAYTDFVNVADVITNYSKAGIPLETMWTDIDYMFRRWIFTNDPQYFPTDRMREIVNYLHAHDQQYILMTDPAVAYQPNQGYGTFDRGIEKDIFLKNPNGSLNLGVVWPGVTVFPDWFNPNTQDYWSNEFVNYFNPETGIDIDGAWIDMNEPSSFCDYPCTDPFGSAQQQGMPPNRTTPPPNPNAPIFGESAPSNSTNIQSRYFAETHTNKRQAPVNVDATLVKRQHSGDNLQNPPYGINNAFPYLSDRTASVDVVHANGLILYDTHNLFGTMMSTATRNAMIARRPGLRPIVITRSTFAGAGKHTGKWLGDNMSKWEHYRFSIAGMLGMATIYQIPMVGSDICGFAGNTTETLCARWATLGAFYPFMRNHNDDVSSSQEFYLWPTVTQAAKNALDIRYRLIDYFYTAFHRAHTDGTPVLHPIWFKYPADTNTYELDLQFFFGDSILVSPITEENKTSVEAYFPNEIFYDFKTLCAVGVQGSYTTLNADITEIPVHIRGGSVLPLREKGAMTTKALRNIDFEILVAPNTNGTAKGSLYFDDGVSIKPATFTEVDMQFSDNRLSVEGTFTLDLNVKVARATFLGVISKPTRVQVDGKDVDTRDISYDKVTKVLNISLGFNFDKSFEISF</sequence>
<dbReference type="CDD" id="cd14752">
    <property type="entry name" value="GH31_N"/>
    <property type="match status" value="1"/>
</dbReference>
<dbReference type="Gene3D" id="2.60.40.1760">
    <property type="entry name" value="glycosyl hydrolase (family 31)"/>
    <property type="match status" value="1"/>
</dbReference>
<protein>
    <recommendedName>
        <fullName evidence="4">beta-glucosidase</fullName>
        <ecNumber evidence="4">3.2.1.21</ecNumber>
    </recommendedName>
</protein>
<evidence type="ECO:0000256" key="15">
    <source>
        <dbReference type="SAM" id="MobiDB-lite"/>
    </source>
</evidence>
<gene>
    <name evidence="19" type="ORF">PNOK_0045300</name>
</gene>
<feature type="region of interest" description="Disordered" evidence="15">
    <location>
        <begin position="517"/>
        <end position="536"/>
    </location>
</feature>
<evidence type="ECO:0000256" key="6">
    <source>
        <dbReference type="ARBA" id="ARBA00022729"/>
    </source>
</evidence>
<evidence type="ECO:0000256" key="11">
    <source>
        <dbReference type="ARBA" id="ARBA00023316"/>
    </source>
</evidence>
<keyword evidence="5" id="KW-0964">Secreted</keyword>
<evidence type="ECO:0000256" key="14">
    <source>
        <dbReference type="RuleBase" id="RU361185"/>
    </source>
</evidence>
<evidence type="ECO:0000256" key="10">
    <source>
        <dbReference type="ARBA" id="ARBA00023295"/>
    </source>
</evidence>
<dbReference type="Pfam" id="PF13802">
    <property type="entry name" value="Gal_mutarotas_2"/>
    <property type="match status" value="1"/>
</dbReference>
<comment type="caution">
    <text evidence="19">The sequence shown here is derived from an EMBL/GenBank/DDBJ whole genome shotgun (WGS) entry which is preliminary data.</text>
</comment>
<dbReference type="Pfam" id="PF21365">
    <property type="entry name" value="Glyco_hydro_31_3rd"/>
    <property type="match status" value="1"/>
</dbReference>
<dbReference type="InterPro" id="IPR017853">
    <property type="entry name" value="GH"/>
</dbReference>
<dbReference type="Gene3D" id="2.60.40.1180">
    <property type="entry name" value="Golgi alpha-mannosidase II"/>
    <property type="match status" value="2"/>
</dbReference>
<dbReference type="InterPro" id="IPR013780">
    <property type="entry name" value="Glyco_hydro_b"/>
</dbReference>
<dbReference type="STRING" id="2282107.A0A286UVB2"/>
<evidence type="ECO:0000259" key="18">
    <source>
        <dbReference type="Pfam" id="PF21365"/>
    </source>
</evidence>
<keyword evidence="6" id="KW-0732">Signal</keyword>
<dbReference type="EMBL" id="NBII01000001">
    <property type="protein sequence ID" value="PAV23385.1"/>
    <property type="molecule type" value="Genomic_DNA"/>
</dbReference>
<dbReference type="AlphaFoldDB" id="A0A286UVB2"/>
<feature type="domain" description="Glycoside hydrolase family 31 TIM barrel" evidence="16">
    <location>
        <begin position="339"/>
        <end position="760"/>
    </location>
</feature>
<evidence type="ECO:0000256" key="12">
    <source>
        <dbReference type="ARBA" id="ARBA00023326"/>
    </source>
</evidence>
<proteinExistence type="inferred from homology"/>
<dbReference type="InterPro" id="IPR000322">
    <property type="entry name" value="Glyco_hydro_31_TIM"/>
</dbReference>
<evidence type="ECO:0000256" key="1">
    <source>
        <dbReference type="ARBA" id="ARBA00000448"/>
    </source>
</evidence>
<dbReference type="InParanoid" id="A0A286UVB2"/>
<keyword evidence="9" id="KW-0119">Carbohydrate metabolism</keyword>
<dbReference type="Gene3D" id="3.20.20.80">
    <property type="entry name" value="Glycosidases"/>
    <property type="match status" value="1"/>
</dbReference>
<accession>A0A286UVB2</accession>
<organism evidence="19 20">
    <name type="scientific">Pyrrhoderma noxium</name>
    <dbReference type="NCBI Taxonomy" id="2282107"/>
    <lineage>
        <taxon>Eukaryota</taxon>
        <taxon>Fungi</taxon>
        <taxon>Dikarya</taxon>
        <taxon>Basidiomycota</taxon>
        <taxon>Agaricomycotina</taxon>
        <taxon>Agaricomycetes</taxon>
        <taxon>Hymenochaetales</taxon>
        <taxon>Hymenochaetaceae</taxon>
        <taxon>Pyrrhoderma</taxon>
    </lineage>
</organism>
<evidence type="ECO:0000256" key="2">
    <source>
        <dbReference type="ARBA" id="ARBA00004613"/>
    </source>
</evidence>
<dbReference type="OrthoDB" id="5839090at2759"/>
<feature type="domain" description="Glycosyl hydrolase family 31 C-terminal" evidence="18">
    <location>
        <begin position="768"/>
        <end position="855"/>
    </location>
</feature>
<evidence type="ECO:0000259" key="16">
    <source>
        <dbReference type="Pfam" id="PF01055"/>
    </source>
</evidence>
<dbReference type="InterPro" id="IPR048395">
    <property type="entry name" value="Glyco_hydro_31_C"/>
</dbReference>
<dbReference type="EC" id="3.2.1.21" evidence="4"/>
<evidence type="ECO:0000256" key="3">
    <source>
        <dbReference type="ARBA" id="ARBA00007806"/>
    </source>
</evidence>
<dbReference type="GO" id="GO:0008422">
    <property type="term" value="F:beta-glucosidase activity"/>
    <property type="evidence" value="ECO:0007669"/>
    <property type="project" value="UniProtKB-EC"/>
</dbReference>
<evidence type="ECO:0000313" key="20">
    <source>
        <dbReference type="Proteomes" id="UP000217199"/>
    </source>
</evidence>
<keyword evidence="12" id="KW-0624">Polysaccharide degradation</keyword>
<evidence type="ECO:0000256" key="7">
    <source>
        <dbReference type="ARBA" id="ARBA00022801"/>
    </source>
</evidence>
<comment type="subcellular location">
    <subcellularLocation>
        <location evidence="2">Secreted</location>
    </subcellularLocation>
</comment>
<dbReference type="Pfam" id="PF01055">
    <property type="entry name" value="Glyco_hydro_31_2nd"/>
    <property type="match status" value="1"/>
</dbReference>
<dbReference type="Proteomes" id="UP000217199">
    <property type="component" value="Unassembled WGS sequence"/>
</dbReference>
<dbReference type="GO" id="GO:0005576">
    <property type="term" value="C:extracellular region"/>
    <property type="evidence" value="ECO:0007669"/>
    <property type="project" value="UniProtKB-SubCell"/>
</dbReference>
<dbReference type="InterPro" id="IPR011013">
    <property type="entry name" value="Gal_mutarotase_sf_dom"/>
</dbReference>
<keyword evidence="8" id="KW-0325">Glycoprotein</keyword>
<dbReference type="InterPro" id="IPR025887">
    <property type="entry name" value="Glyco_hydro_31_N_dom"/>
</dbReference>
<dbReference type="PANTHER" id="PTHR22762:SF67">
    <property type="entry name" value="ALPHA_BETA-GLUCOSIDASE AGDC-RELATED"/>
    <property type="match status" value="1"/>
</dbReference>
<evidence type="ECO:0000259" key="17">
    <source>
        <dbReference type="Pfam" id="PF13802"/>
    </source>
</evidence>
<dbReference type="GO" id="GO:0071555">
    <property type="term" value="P:cell wall organization"/>
    <property type="evidence" value="ECO:0007669"/>
    <property type="project" value="UniProtKB-KW"/>
</dbReference>
<dbReference type="SUPFAM" id="SSF51011">
    <property type="entry name" value="Glycosyl hydrolase domain"/>
    <property type="match status" value="1"/>
</dbReference>
<comment type="similarity">
    <text evidence="3 14">Belongs to the glycosyl hydrolase 31 family.</text>
</comment>
<comment type="function">
    <text evidence="13">Glucosidase involved in the degradation of cellulosic biomass. Has both alpha- and beta-glucosidase activity.</text>
</comment>
<keyword evidence="20" id="KW-1185">Reference proteome</keyword>
<evidence type="ECO:0000256" key="8">
    <source>
        <dbReference type="ARBA" id="ARBA00023180"/>
    </source>
</evidence>
<dbReference type="PANTHER" id="PTHR22762">
    <property type="entry name" value="ALPHA-GLUCOSIDASE"/>
    <property type="match status" value="1"/>
</dbReference>
<keyword evidence="7 14" id="KW-0378">Hydrolase</keyword>
<keyword evidence="11" id="KW-0961">Cell wall biogenesis/degradation</keyword>
<dbReference type="SUPFAM" id="SSF74650">
    <property type="entry name" value="Galactose mutarotase-like"/>
    <property type="match status" value="1"/>
</dbReference>
<reference evidence="19 20" key="1">
    <citation type="journal article" date="2017" name="Mol. Ecol.">
        <title>Comparative and population genomic landscape of Phellinus noxius: A hypervariable fungus causing root rot in trees.</title>
        <authorList>
            <person name="Chung C.L."/>
            <person name="Lee T.J."/>
            <person name="Akiba M."/>
            <person name="Lee H.H."/>
            <person name="Kuo T.H."/>
            <person name="Liu D."/>
            <person name="Ke H.M."/>
            <person name="Yokoi T."/>
            <person name="Roa M.B."/>
            <person name="Lu M.J."/>
            <person name="Chang Y.Y."/>
            <person name="Ann P.J."/>
            <person name="Tsai J.N."/>
            <person name="Chen C.Y."/>
            <person name="Tzean S.S."/>
            <person name="Ota Y."/>
            <person name="Hattori T."/>
            <person name="Sahashi N."/>
            <person name="Liou R.F."/>
            <person name="Kikuchi T."/>
            <person name="Tsai I.J."/>
        </authorList>
    </citation>
    <scope>NUCLEOTIDE SEQUENCE [LARGE SCALE GENOMIC DNA]</scope>
    <source>
        <strain evidence="19 20">FFPRI411160</strain>
    </source>
</reference>
<dbReference type="CDD" id="cd06602">
    <property type="entry name" value="GH31_MGAM_SI_GAA"/>
    <property type="match status" value="1"/>
</dbReference>
<dbReference type="SUPFAM" id="SSF51445">
    <property type="entry name" value="(Trans)glycosidases"/>
    <property type="match status" value="1"/>
</dbReference>
<dbReference type="GO" id="GO:0000272">
    <property type="term" value="P:polysaccharide catabolic process"/>
    <property type="evidence" value="ECO:0007669"/>
    <property type="project" value="UniProtKB-KW"/>
</dbReference>
<dbReference type="GO" id="GO:0030246">
    <property type="term" value="F:carbohydrate binding"/>
    <property type="evidence" value="ECO:0007669"/>
    <property type="project" value="InterPro"/>
</dbReference>
<evidence type="ECO:0000256" key="9">
    <source>
        <dbReference type="ARBA" id="ARBA00023277"/>
    </source>
</evidence>
<comment type="catalytic activity">
    <reaction evidence="1">
        <text>Hydrolysis of terminal, non-reducing beta-D-glucosyl residues with release of beta-D-glucose.</text>
        <dbReference type="EC" id="3.2.1.21"/>
    </reaction>
</comment>
<evidence type="ECO:0000256" key="5">
    <source>
        <dbReference type="ARBA" id="ARBA00022525"/>
    </source>
</evidence>
<evidence type="ECO:0000313" key="19">
    <source>
        <dbReference type="EMBL" id="PAV23385.1"/>
    </source>
</evidence>
<evidence type="ECO:0000256" key="13">
    <source>
        <dbReference type="ARBA" id="ARBA00025512"/>
    </source>
</evidence>
<name>A0A286UVB2_9AGAM</name>
<dbReference type="FunCoup" id="A0A286UVB2">
    <property type="interactions" value="49"/>
</dbReference>
<feature type="domain" description="Glycoside hydrolase family 31 N-terminal" evidence="17">
    <location>
        <begin position="181"/>
        <end position="288"/>
    </location>
</feature>